<evidence type="ECO:0000313" key="1">
    <source>
        <dbReference type="EMBL" id="KAK1596016.1"/>
    </source>
</evidence>
<name>A0AAD8V8S2_9PEZI</name>
<reference evidence="1" key="1">
    <citation type="submission" date="2021-06" db="EMBL/GenBank/DDBJ databases">
        <title>Comparative genomics, transcriptomics and evolutionary studies reveal genomic signatures of adaptation to plant cell wall in hemibiotrophic fungi.</title>
        <authorList>
            <consortium name="DOE Joint Genome Institute"/>
            <person name="Baroncelli R."/>
            <person name="Diaz J.F."/>
            <person name="Benocci T."/>
            <person name="Peng M."/>
            <person name="Battaglia E."/>
            <person name="Haridas S."/>
            <person name="Andreopoulos W."/>
            <person name="Labutti K."/>
            <person name="Pangilinan J."/>
            <person name="Floch G.L."/>
            <person name="Makela M.R."/>
            <person name="Henrissat B."/>
            <person name="Grigoriev I.V."/>
            <person name="Crouch J.A."/>
            <person name="De Vries R.P."/>
            <person name="Sukno S.A."/>
            <person name="Thon M.R."/>
        </authorList>
    </citation>
    <scope>NUCLEOTIDE SEQUENCE</scope>
    <source>
        <strain evidence="1">CBS 125086</strain>
    </source>
</reference>
<dbReference type="EMBL" id="JAHLJV010000013">
    <property type="protein sequence ID" value="KAK1596016.1"/>
    <property type="molecule type" value="Genomic_DNA"/>
</dbReference>
<accession>A0AAD8V8S2</accession>
<proteinExistence type="predicted"/>
<protein>
    <submittedName>
        <fullName evidence="1">Uncharacterized protein</fullName>
    </submittedName>
</protein>
<evidence type="ECO:0000313" key="2">
    <source>
        <dbReference type="Proteomes" id="UP001230504"/>
    </source>
</evidence>
<keyword evidence="2" id="KW-1185">Reference proteome</keyword>
<comment type="caution">
    <text evidence="1">The sequence shown here is derived from an EMBL/GenBank/DDBJ whole genome shotgun (WGS) entry which is preliminary data.</text>
</comment>
<organism evidence="1 2">
    <name type="scientific">Colletotrichum navitas</name>
    <dbReference type="NCBI Taxonomy" id="681940"/>
    <lineage>
        <taxon>Eukaryota</taxon>
        <taxon>Fungi</taxon>
        <taxon>Dikarya</taxon>
        <taxon>Ascomycota</taxon>
        <taxon>Pezizomycotina</taxon>
        <taxon>Sordariomycetes</taxon>
        <taxon>Hypocreomycetidae</taxon>
        <taxon>Glomerellales</taxon>
        <taxon>Glomerellaceae</taxon>
        <taxon>Colletotrichum</taxon>
        <taxon>Colletotrichum graminicola species complex</taxon>
    </lineage>
</organism>
<dbReference type="RefSeq" id="XP_060416935.1">
    <property type="nucleotide sequence ID" value="XM_060565106.1"/>
</dbReference>
<sequence>MPVCGVNLVTIVRIHCITALLRASRLFPSDLPSFSKSLFSPSLLALPYLALPPDTSPPPSPSHSVTTCPPPQETFFSSLRLSNFPVRNTYLLCFLKPHLSLQPLTHTPTRPASTSTFPDKIPLLQLSSAPLLALHLSQALLSSLQPKLKHPRAALASKSHST</sequence>
<dbReference type="AlphaFoldDB" id="A0AAD8V8S2"/>
<dbReference type="Proteomes" id="UP001230504">
    <property type="component" value="Unassembled WGS sequence"/>
</dbReference>
<gene>
    <name evidence="1" type="ORF">LY79DRAFT_75235</name>
</gene>
<dbReference type="GeneID" id="85449346"/>